<organism evidence="1 2">
    <name type="scientific">Bradyrhizobium japonicum</name>
    <dbReference type="NCBI Taxonomy" id="375"/>
    <lineage>
        <taxon>Bacteria</taxon>
        <taxon>Pseudomonadati</taxon>
        <taxon>Pseudomonadota</taxon>
        <taxon>Alphaproteobacteria</taxon>
        <taxon>Hyphomicrobiales</taxon>
        <taxon>Nitrobacteraceae</taxon>
        <taxon>Bradyrhizobium</taxon>
    </lineage>
</organism>
<evidence type="ECO:0000313" key="1">
    <source>
        <dbReference type="EMBL" id="KGT77973.1"/>
    </source>
</evidence>
<gene>
    <name evidence="1" type="ORF">MA20_20250</name>
</gene>
<comment type="caution">
    <text evidence="1">The sequence shown here is derived from an EMBL/GenBank/DDBJ whole genome shotgun (WGS) entry which is preliminary data.</text>
</comment>
<dbReference type="AlphaFoldDB" id="A0A0A3YWH5"/>
<accession>A0A0A3YWH5</accession>
<dbReference type="InterPro" id="IPR013785">
    <property type="entry name" value="Aldolase_TIM"/>
</dbReference>
<dbReference type="SUPFAM" id="SSF51621">
    <property type="entry name" value="Phosphoenolpyruvate/pyruvate domain"/>
    <property type="match status" value="1"/>
</dbReference>
<name>A0A0A3YWH5_BRAJP</name>
<proteinExistence type="predicted"/>
<dbReference type="Gene3D" id="3.20.20.70">
    <property type="entry name" value="Aldolase class I"/>
    <property type="match status" value="1"/>
</dbReference>
<reference evidence="1 2" key="1">
    <citation type="submission" date="2014-09" db="EMBL/GenBank/DDBJ databases">
        <title>Draft genome of Bradyrhizobium japonicum Is-34.</title>
        <authorList>
            <person name="Tsurumaru H."/>
            <person name="Yamakawa T."/>
            <person name="Hashimoto S."/>
            <person name="Okizaki K."/>
            <person name="Kanesaki Y."/>
            <person name="Yoshikawa H."/>
            <person name="Yajima S."/>
        </authorList>
    </citation>
    <scope>NUCLEOTIDE SEQUENCE [LARGE SCALE GENOMIC DNA]</scope>
    <source>
        <strain evidence="1 2">Is-34</strain>
    </source>
</reference>
<dbReference type="GO" id="GO:0003824">
    <property type="term" value="F:catalytic activity"/>
    <property type="evidence" value="ECO:0007669"/>
    <property type="project" value="InterPro"/>
</dbReference>
<dbReference type="Proteomes" id="UP000030377">
    <property type="component" value="Unassembled WGS sequence"/>
</dbReference>
<dbReference type="EMBL" id="JRPN01000017">
    <property type="protein sequence ID" value="KGT77973.1"/>
    <property type="molecule type" value="Genomic_DNA"/>
</dbReference>
<evidence type="ECO:0000313" key="2">
    <source>
        <dbReference type="Proteomes" id="UP000030377"/>
    </source>
</evidence>
<sequence>MRANVLGRLAASLSSSRGDQMTIYAPSLRTLPQNAMLVMATLPVIDWNDCLLRDLQAGPKVPPSCYAAIVMIDPFACWDDLGDLLEDARMTGVTNFPPASMIERTPAGMPLDRGQELELRRMEWFASRGFKVLFVAADEAKMTAAEQRLGSQLDGSVYLRPEALALPIGSDIALVSLGSHGSSSVPKFSLEHAATAKQPLRRA</sequence>
<protein>
    <submittedName>
        <fullName evidence="1">Uncharacterized protein</fullName>
    </submittedName>
</protein>
<dbReference type="InterPro" id="IPR015813">
    <property type="entry name" value="Pyrv/PenolPyrv_kinase-like_dom"/>
</dbReference>